<dbReference type="Pfam" id="PF10554">
    <property type="entry name" value="Phage_ASH"/>
    <property type="match status" value="1"/>
</dbReference>
<name>A0AAP9DBQ5_9ENTR</name>
<reference evidence="1 2" key="1">
    <citation type="submission" date="2019-01" db="EMBL/GenBank/DDBJ databases">
        <title>Florfenicol resistance in Enterobacteriaceae and whole-genome sequence analysis of florfenicol-resistant Leclercia adecarboxylata strain R25.</title>
        <authorList>
            <person name="Bao Q."/>
            <person name="Ying Y."/>
        </authorList>
    </citation>
    <scope>NUCLEOTIDE SEQUENCE [LARGE SCALE GENOMIC DNA]</scope>
    <source>
        <strain evidence="1 2">R25</strain>
    </source>
</reference>
<dbReference type="AlphaFoldDB" id="A0AAP9DBQ5"/>
<dbReference type="Proteomes" id="UP000317812">
    <property type="component" value="Chromosome"/>
</dbReference>
<organism evidence="1 2">
    <name type="scientific">Leclercia adecarboxylata</name>
    <dbReference type="NCBI Taxonomy" id="83655"/>
    <lineage>
        <taxon>Bacteria</taxon>
        <taxon>Pseudomonadati</taxon>
        <taxon>Pseudomonadota</taxon>
        <taxon>Gammaproteobacteria</taxon>
        <taxon>Enterobacterales</taxon>
        <taxon>Enterobacteriaceae</taxon>
        <taxon>Leclercia</taxon>
    </lineage>
</organism>
<proteinExistence type="predicted"/>
<evidence type="ECO:0000313" key="1">
    <source>
        <dbReference type="EMBL" id="QDK19410.1"/>
    </source>
</evidence>
<gene>
    <name evidence="1" type="ORF">ES815_14340</name>
</gene>
<accession>A0AAP9DBQ5</accession>
<evidence type="ECO:0000313" key="2">
    <source>
        <dbReference type="Proteomes" id="UP000317812"/>
    </source>
</evidence>
<sequence length="184" mass="20171">MNNTINSVINFLHSLNPAGYSFPVAAKSATGRGNPCNLKATPDAPCVFFCVFVFAHLLHAQRFLYRCSYRVMVAQAGLTSVRPVSFRAGISTPVWATTSERGNSGGSVNRYLKEIAIMATVPALLHPEYTFLFLAVRRTDGKALPAPVRITAHNERDARLQLITEFVLCFAGRIPSRTSGEVRV</sequence>
<dbReference type="EMBL" id="CP035382">
    <property type="protein sequence ID" value="QDK19410.1"/>
    <property type="molecule type" value="Genomic_DNA"/>
</dbReference>
<dbReference type="NCBIfam" id="NF033153">
    <property type="entry name" value="phage_ICD_like"/>
    <property type="match status" value="1"/>
</dbReference>
<protein>
    <submittedName>
        <fullName evidence="1">Host cell division inhibitor Icd-like protein</fullName>
    </submittedName>
</protein>
<dbReference type="InterPro" id="IPR018880">
    <property type="entry name" value="Phage_P4_Ash"/>
</dbReference>